<gene>
    <name evidence="8" type="ORF">LUCI_2714</name>
</gene>
<keyword evidence="4" id="KW-0762">Sugar transport</keyword>
<dbReference type="RefSeq" id="WP_122628400.1">
    <property type="nucleotide sequence ID" value="NZ_UPPP01000074.1"/>
</dbReference>
<dbReference type="SUPFAM" id="SSF55804">
    <property type="entry name" value="Phoshotransferase/anion transport protein"/>
    <property type="match status" value="1"/>
</dbReference>
<sequence length="149" mass="16558">MLDTVLSKEFILIPLEADTKQAAIYKLAARLHENGRLNDLNAFLQAVWEREKEYSTVLNDGIVIPHAKTNTVKQASIAVGISKKGIDCGAEDNNLSRFFFLLAAPDDADAIHIRNLSKLSCLLLEEEIRESLLRANSAAEILAILKQDR</sequence>
<dbReference type="GO" id="GO:0005737">
    <property type="term" value="C:cytoplasm"/>
    <property type="evidence" value="ECO:0007669"/>
    <property type="project" value="UniProtKB-SubCell"/>
</dbReference>
<dbReference type="PROSITE" id="PS51094">
    <property type="entry name" value="PTS_EIIA_TYPE_2"/>
    <property type="match status" value="1"/>
</dbReference>
<dbReference type="EMBL" id="UPPP01000074">
    <property type="protein sequence ID" value="VBB07465.1"/>
    <property type="molecule type" value="Genomic_DNA"/>
</dbReference>
<dbReference type="Proteomes" id="UP000277811">
    <property type="component" value="Unassembled WGS sequence"/>
</dbReference>
<keyword evidence="2" id="KW-0813">Transport</keyword>
<dbReference type="GO" id="GO:0009401">
    <property type="term" value="P:phosphoenolpyruvate-dependent sugar phosphotransferase system"/>
    <property type="evidence" value="ECO:0007669"/>
    <property type="project" value="UniProtKB-KW"/>
</dbReference>
<evidence type="ECO:0000256" key="3">
    <source>
        <dbReference type="ARBA" id="ARBA00022553"/>
    </source>
</evidence>
<dbReference type="PANTHER" id="PTHR47738">
    <property type="entry name" value="PTS SYSTEM FRUCTOSE-LIKE EIIA COMPONENT-RELATED"/>
    <property type="match status" value="1"/>
</dbReference>
<keyword evidence="9" id="KW-1185">Reference proteome</keyword>
<dbReference type="InterPro" id="IPR051541">
    <property type="entry name" value="PTS_SugarTrans_NitroReg"/>
</dbReference>
<keyword evidence="5 8" id="KW-0808">Transferase</keyword>
<dbReference type="NCBIfam" id="TIGR00848">
    <property type="entry name" value="fruA"/>
    <property type="match status" value="1"/>
</dbReference>
<dbReference type="InterPro" id="IPR016152">
    <property type="entry name" value="PTrfase/Anion_transptr"/>
</dbReference>
<dbReference type="InterPro" id="IPR002178">
    <property type="entry name" value="PTS_EIIA_type-2_dom"/>
</dbReference>
<comment type="subcellular location">
    <subcellularLocation>
        <location evidence="1">Cytoplasm</location>
    </subcellularLocation>
</comment>
<evidence type="ECO:0000313" key="8">
    <source>
        <dbReference type="EMBL" id="VBB07465.1"/>
    </source>
</evidence>
<evidence type="ECO:0000256" key="5">
    <source>
        <dbReference type="ARBA" id="ARBA00022679"/>
    </source>
</evidence>
<evidence type="ECO:0000256" key="6">
    <source>
        <dbReference type="ARBA" id="ARBA00022683"/>
    </source>
</evidence>
<dbReference type="PANTHER" id="PTHR47738:SF2">
    <property type="entry name" value="PTS SYSTEM FRUCTOSE-LIKE EIIA COMPONENT"/>
    <property type="match status" value="1"/>
</dbReference>
<accession>A0A498R8Z3</accession>
<keyword evidence="3" id="KW-0597">Phosphoprotein</keyword>
<dbReference type="GO" id="GO:0008982">
    <property type="term" value="F:protein-N(PI)-phosphohistidine-sugar phosphotransferase activity"/>
    <property type="evidence" value="ECO:0007669"/>
    <property type="project" value="InterPro"/>
</dbReference>
<reference evidence="8 9" key="1">
    <citation type="submission" date="2018-06" db="EMBL/GenBank/DDBJ databases">
        <authorList>
            <person name="Strepis N."/>
        </authorList>
    </citation>
    <scope>NUCLEOTIDE SEQUENCE [LARGE SCALE GENOMIC DNA]</scope>
    <source>
        <strain evidence="8">LUCI</strain>
    </source>
</reference>
<evidence type="ECO:0000256" key="4">
    <source>
        <dbReference type="ARBA" id="ARBA00022597"/>
    </source>
</evidence>
<dbReference type="FunFam" id="3.40.930.10:FF:000009">
    <property type="entry name" value="PTS system, fructose specific IIABC component"/>
    <property type="match status" value="1"/>
</dbReference>
<keyword evidence="6" id="KW-0598">Phosphotransferase system</keyword>
<name>A0A498R8Z3_9FIRM</name>
<organism evidence="8 9">
    <name type="scientific">Lucifera butyrica</name>
    <dbReference type="NCBI Taxonomy" id="1351585"/>
    <lineage>
        <taxon>Bacteria</taxon>
        <taxon>Bacillati</taxon>
        <taxon>Bacillota</taxon>
        <taxon>Negativicutes</taxon>
        <taxon>Veillonellales</taxon>
        <taxon>Veillonellaceae</taxon>
        <taxon>Lucifera</taxon>
    </lineage>
</organism>
<dbReference type="OrthoDB" id="95460at2"/>
<keyword evidence="8" id="KW-0670">Pyruvate</keyword>
<feature type="domain" description="PTS EIIA type-2" evidence="7">
    <location>
        <begin position="4"/>
        <end position="148"/>
    </location>
</feature>
<dbReference type="GO" id="GO:0016020">
    <property type="term" value="C:membrane"/>
    <property type="evidence" value="ECO:0007669"/>
    <property type="project" value="InterPro"/>
</dbReference>
<dbReference type="AlphaFoldDB" id="A0A498R8Z3"/>
<evidence type="ECO:0000313" key="9">
    <source>
        <dbReference type="Proteomes" id="UP000277811"/>
    </source>
</evidence>
<dbReference type="CDD" id="cd00211">
    <property type="entry name" value="PTS_IIA_fru"/>
    <property type="match status" value="1"/>
</dbReference>
<evidence type="ECO:0000256" key="2">
    <source>
        <dbReference type="ARBA" id="ARBA00022448"/>
    </source>
</evidence>
<dbReference type="Pfam" id="PF00359">
    <property type="entry name" value="PTS_EIIA_2"/>
    <property type="match status" value="1"/>
</dbReference>
<proteinExistence type="predicted"/>
<evidence type="ECO:0000256" key="1">
    <source>
        <dbReference type="ARBA" id="ARBA00004496"/>
    </source>
</evidence>
<evidence type="ECO:0000259" key="7">
    <source>
        <dbReference type="PROSITE" id="PS51094"/>
    </source>
</evidence>
<protein>
    <submittedName>
        <fullName evidence="8">Phosphoenolpyruvate-dependent sugar phosphotransferase system eiia 2</fullName>
    </submittedName>
</protein>
<dbReference type="InterPro" id="IPR004715">
    <property type="entry name" value="PTS_IIA_fruc"/>
</dbReference>
<dbReference type="Gene3D" id="3.40.930.10">
    <property type="entry name" value="Mannitol-specific EII, Chain A"/>
    <property type="match status" value="1"/>
</dbReference>